<proteinExistence type="predicted"/>
<sequence>MADIIELVYGPLDGMTFPAEGIDTDGPDAGGYMVVDGYEQRAVYEPENPGDRWWVHRGWIP</sequence>
<dbReference type="AlphaFoldDB" id="A0A1I2CTF7"/>
<dbReference type="RefSeq" id="WP_092930306.1">
    <property type="nucleotide sequence ID" value="NZ_FOMZ01000041.1"/>
</dbReference>
<name>A0A1I2CTF7_9ACTN</name>
<organism evidence="1 2">
    <name type="scientific">Actinopolyspora alba</name>
    <dbReference type="NCBI Taxonomy" id="673379"/>
    <lineage>
        <taxon>Bacteria</taxon>
        <taxon>Bacillati</taxon>
        <taxon>Actinomycetota</taxon>
        <taxon>Actinomycetes</taxon>
        <taxon>Actinopolysporales</taxon>
        <taxon>Actinopolysporaceae</taxon>
        <taxon>Actinopolyspora</taxon>
        <taxon>Actinopolyspora alba group</taxon>
    </lineage>
</organism>
<reference evidence="2" key="1">
    <citation type="submission" date="2016-10" db="EMBL/GenBank/DDBJ databases">
        <authorList>
            <person name="Varghese N."/>
            <person name="Submissions S."/>
        </authorList>
    </citation>
    <scope>NUCLEOTIDE SEQUENCE [LARGE SCALE GENOMIC DNA]</scope>
    <source>
        <strain evidence="2">DSM 45004</strain>
    </source>
</reference>
<accession>A0A1I2CTF7</accession>
<evidence type="ECO:0000313" key="1">
    <source>
        <dbReference type="EMBL" id="SFE71452.1"/>
    </source>
</evidence>
<gene>
    <name evidence="1" type="ORF">SAMN04487819_1412</name>
</gene>
<dbReference type="EMBL" id="FOMZ01000041">
    <property type="protein sequence ID" value="SFE71452.1"/>
    <property type="molecule type" value="Genomic_DNA"/>
</dbReference>
<dbReference type="Proteomes" id="UP000198716">
    <property type="component" value="Unassembled WGS sequence"/>
</dbReference>
<keyword evidence="2" id="KW-1185">Reference proteome</keyword>
<protein>
    <submittedName>
        <fullName evidence="1">Uncharacterized protein</fullName>
    </submittedName>
</protein>
<evidence type="ECO:0000313" key="2">
    <source>
        <dbReference type="Proteomes" id="UP000198716"/>
    </source>
</evidence>